<dbReference type="PANTHER" id="PTHR24321:SF8">
    <property type="entry name" value="ESTRADIOL 17-BETA-DEHYDROGENASE 8-RELATED"/>
    <property type="match status" value="1"/>
</dbReference>
<dbReference type="InterPro" id="IPR020904">
    <property type="entry name" value="Sc_DH/Rdtase_CS"/>
</dbReference>
<dbReference type="EMBL" id="MYFO01000021">
    <property type="protein sequence ID" value="TFE86091.1"/>
    <property type="molecule type" value="Genomic_DNA"/>
</dbReference>
<comment type="caution">
    <text evidence="3">The sequence shown here is derived from an EMBL/GenBank/DDBJ whole genome shotgun (WGS) entry which is preliminary data.</text>
</comment>
<proteinExistence type="inferred from homology"/>
<evidence type="ECO:0000256" key="2">
    <source>
        <dbReference type="ARBA" id="ARBA00023002"/>
    </source>
</evidence>
<dbReference type="GO" id="GO:0008206">
    <property type="term" value="P:bile acid metabolic process"/>
    <property type="evidence" value="ECO:0007669"/>
    <property type="project" value="UniProtKB-ARBA"/>
</dbReference>
<protein>
    <recommendedName>
        <fullName evidence="5">Short-chain dehydrogenase</fullName>
    </recommendedName>
</protein>
<keyword evidence="2" id="KW-0560">Oxidoreductase</keyword>
<dbReference type="PRINTS" id="PR00080">
    <property type="entry name" value="SDRFAMILY"/>
</dbReference>
<dbReference type="GO" id="GO:0016491">
    <property type="term" value="F:oxidoreductase activity"/>
    <property type="evidence" value="ECO:0007669"/>
    <property type="project" value="UniProtKB-KW"/>
</dbReference>
<dbReference type="SUPFAM" id="SSF51735">
    <property type="entry name" value="NAD(P)-binding Rossmann-fold domains"/>
    <property type="match status" value="1"/>
</dbReference>
<dbReference type="AlphaFoldDB" id="A0A4Y8PXW6"/>
<dbReference type="PRINTS" id="PR00081">
    <property type="entry name" value="GDHRDH"/>
</dbReference>
<sequence>MRGLAQKVAVVTGAAKGLGRAIAARLSEEGCITCIIDLMEEGQLTAESISKETEQSVFFFRADITKEEELQAVFSQIERQLGRVHILVNNAAVFVFKGIEANAEDWNYINGVNVAGTSLVTKHCVPLMKGEGGSIVNVSSISGMIGQPNFATYNATKFAVRGLTKCWAIDLAKYNIRVNSVCPGYIQSESALQYCENRDLDPEIVNRRISHLHILGRQGSPDEVAAAVCFLASDDASFITAEDLVVDGGYIAK</sequence>
<dbReference type="Pfam" id="PF13561">
    <property type="entry name" value="adh_short_C2"/>
    <property type="match status" value="1"/>
</dbReference>
<dbReference type="Gene3D" id="3.40.50.720">
    <property type="entry name" value="NAD(P)-binding Rossmann-like Domain"/>
    <property type="match status" value="1"/>
</dbReference>
<evidence type="ECO:0000313" key="3">
    <source>
        <dbReference type="EMBL" id="TFE86091.1"/>
    </source>
</evidence>
<evidence type="ECO:0008006" key="5">
    <source>
        <dbReference type="Google" id="ProtNLM"/>
    </source>
</evidence>
<reference evidence="3 4" key="1">
    <citation type="submission" date="2017-03" db="EMBL/GenBank/DDBJ databases">
        <title>Isolation of Levoglucosan Utilizing Bacteria.</title>
        <authorList>
            <person name="Arya A.S."/>
        </authorList>
    </citation>
    <scope>NUCLEOTIDE SEQUENCE [LARGE SCALE GENOMIC DNA]</scope>
    <source>
        <strain evidence="3 4">MEC069</strain>
    </source>
</reference>
<dbReference type="InterPro" id="IPR036291">
    <property type="entry name" value="NAD(P)-bd_dom_sf"/>
</dbReference>
<dbReference type="OrthoDB" id="9803333at2"/>
<evidence type="ECO:0000256" key="1">
    <source>
        <dbReference type="ARBA" id="ARBA00006484"/>
    </source>
</evidence>
<evidence type="ECO:0000313" key="4">
    <source>
        <dbReference type="Proteomes" id="UP000298246"/>
    </source>
</evidence>
<organism evidence="3 4">
    <name type="scientific">Paenibacillus athensensis</name>
    <dbReference type="NCBI Taxonomy" id="1967502"/>
    <lineage>
        <taxon>Bacteria</taxon>
        <taxon>Bacillati</taxon>
        <taxon>Bacillota</taxon>
        <taxon>Bacilli</taxon>
        <taxon>Bacillales</taxon>
        <taxon>Paenibacillaceae</taxon>
        <taxon>Paenibacillus</taxon>
    </lineage>
</organism>
<dbReference type="CDD" id="cd05233">
    <property type="entry name" value="SDR_c"/>
    <property type="match status" value="1"/>
</dbReference>
<dbReference type="InterPro" id="IPR002347">
    <property type="entry name" value="SDR_fam"/>
</dbReference>
<name>A0A4Y8PXW6_9BACL</name>
<keyword evidence="4" id="KW-1185">Reference proteome</keyword>
<dbReference type="PROSITE" id="PS00061">
    <property type="entry name" value="ADH_SHORT"/>
    <property type="match status" value="1"/>
</dbReference>
<dbReference type="FunFam" id="3.40.50.720:FF:000084">
    <property type="entry name" value="Short-chain dehydrogenase reductase"/>
    <property type="match status" value="1"/>
</dbReference>
<accession>A0A4Y8PXW6</accession>
<dbReference type="RefSeq" id="WP_134754543.1">
    <property type="nucleotide sequence ID" value="NZ_MYFO02000005.1"/>
</dbReference>
<gene>
    <name evidence="3" type="ORF">B5M42_15870</name>
</gene>
<dbReference type="PANTHER" id="PTHR24321">
    <property type="entry name" value="DEHYDROGENASES, SHORT CHAIN"/>
    <property type="match status" value="1"/>
</dbReference>
<dbReference type="Proteomes" id="UP000298246">
    <property type="component" value="Unassembled WGS sequence"/>
</dbReference>
<comment type="similarity">
    <text evidence="1">Belongs to the short-chain dehydrogenases/reductases (SDR) family.</text>
</comment>